<evidence type="ECO:0000256" key="4">
    <source>
        <dbReference type="ARBA" id="ARBA00022833"/>
    </source>
</evidence>
<dbReference type="SUPFAM" id="SSF51735">
    <property type="entry name" value="NAD(P)-binding Rossmann-fold domains"/>
    <property type="match status" value="1"/>
</dbReference>
<dbReference type="PANTHER" id="PTHR43350">
    <property type="entry name" value="NAD-DEPENDENT ALCOHOL DEHYDROGENASE"/>
    <property type="match status" value="1"/>
</dbReference>
<dbReference type="SMART" id="SM00829">
    <property type="entry name" value="PKS_ER"/>
    <property type="match status" value="1"/>
</dbReference>
<dbReference type="Gene3D" id="3.40.50.720">
    <property type="entry name" value="NAD(P)-binding Rossmann-like Domain"/>
    <property type="match status" value="1"/>
</dbReference>
<dbReference type="EMBL" id="CP018632">
    <property type="protein sequence ID" value="ASJ73444.1"/>
    <property type="molecule type" value="Genomic_DNA"/>
</dbReference>
<sequence>MNKGQSMHAIAAILHEPNTDFSIEPIELDAPTSGQVMVKISAVGVCHTDLIFATGKMGTPFPVILGHEGAGRIASVGPDVEGLSVGDKVLLTFENCGDCPNCASHDPAYCHNYRPLNFSCLDAQGCTPAHSEGGTDIAARFFGQSSFASHANVNARNVIKLPADADEALLSPLGCGVQTGAGAVMRSLRAKAGSSITVIGGGAVGLSAVMAAKIVGCSPIILVEPNKVRRDLAKELGATHAIDPMASDAAEDIHKISPGGVQYVLDTSGNLGAIESGVKMMAPKAMFGFIGIPTDRLSPLPVSIGPMIGAGYTFKGIMAGDSDPQTFLPELVYLVTSGKMPLEKLVTYYPFDQINDAIKDSHSGGCIKAVLRFDTK</sequence>
<evidence type="ECO:0000256" key="1">
    <source>
        <dbReference type="ARBA" id="ARBA00001947"/>
    </source>
</evidence>
<dbReference type="InterPro" id="IPR013149">
    <property type="entry name" value="ADH-like_C"/>
</dbReference>
<gene>
    <name evidence="8" type="primary">xylB_2</name>
    <name evidence="8" type="ORF">IMCC3135_16810</name>
</gene>
<evidence type="ECO:0000259" key="7">
    <source>
        <dbReference type="SMART" id="SM00829"/>
    </source>
</evidence>
<evidence type="ECO:0000313" key="8">
    <source>
        <dbReference type="EMBL" id="ASJ73444.1"/>
    </source>
</evidence>
<dbReference type="KEGG" id="gai:IMCC3135_16810"/>
<protein>
    <submittedName>
        <fullName evidence="8">Aryl-alcohol dehydrogenase</fullName>
        <ecNumber evidence="8">1.1.1.90</ecNumber>
    </submittedName>
</protein>
<evidence type="ECO:0000256" key="5">
    <source>
        <dbReference type="ARBA" id="ARBA00023002"/>
    </source>
</evidence>
<dbReference type="InterPro" id="IPR013154">
    <property type="entry name" value="ADH-like_N"/>
</dbReference>
<dbReference type="Proteomes" id="UP000250079">
    <property type="component" value="Chromosome"/>
</dbReference>
<dbReference type="InterPro" id="IPR020843">
    <property type="entry name" value="ER"/>
</dbReference>
<dbReference type="Gene3D" id="3.90.180.10">
    <property type="entry name" value="Medium-chain alcohol dehydrogenases, catalytic domain"/>
    <property type="match status" value="1"/>
</dbReference>
<keyword evidence="5 8" id="KW-0560">Oxidoreductase</keyword>
<keyword evidence="9" id="KW-1185">Reference proteome</keyword>
<keyword evidence="4 6" id="KW-0862">Zinc</keyword>
<dbReference type="OrthoDB" id="9771084at2"/>
<proteinExistence type="inferred from homology"/>
<evidence type="ECO:0000256" key="6">
    <source>
        <dbReference type="RuleBase" id="RU361277"/>
    </source>
</evidence>
<dbReference type="EC" id="1.1.1.90" evidence="8"/>
<evidence type="ECO:0000313" key="9">
    <source>
        <dbReference type="Proteomes" id="UP000250079"/>
    </source>
</evidence>
<dbReference type="RefSeq" id="WP_088918636.1">
    <property type="nucleotide sequence ID" value="NZ_CP018632.1"/>
</dbReference>
<dbReference type="PANTHER" id="PTHR43350:SF2">
    <property type="entry name" value="GROES-LIKE ZINC-BINDING ALCOHOL DEHYDROGENASE FAMILY PROTEIN"/>
    <property type="match status" value="1"/>
</dbReference>
<reference evidence="8 9" key="1">
    <citation type="submission" date="2016-12" db="EMBL/GenBank/DDBJ databases">
        <authorList>
            <person name="Song W.-J."/>
            <person name="Kurnit D.M."/>
        </authorList>
    </citation>
    <scope>NUCLEOTIDE SEQUENCE [LARGE SCALE GENOMIC DNA]</scope>
    <source>
        <strain evidence="8 9">IMCC3135</strain>
    </source>
</reference>
<dbReference type="CDD" id="cd08278">
    <property type="entry name" value="benzyl_alcohol_DH"/>
    <property type="match status" value="1"/>
</dbReference>
<dbReference type="PROSITE" id="PS00059">
    <property type="entry name" value="ADH_ZINC"/>
    <property type="match status" value="1"/>
</dbReference>
<organism evidence="8 9">
    <name type="scientific">Granulosicoccus antarcticus IMCC3135</name>
    <dbReference type="NCBI Taxonomy" id="1192854"/>
    <lineage>
        <taxon>Bacteria</taxon>
        <taxon>Pseudomonadati</taxon>
        <taxon>Pseudomonadota</taxon>
        <taxon>Gammaproteobacteria</taxon>
        <taxon>Chromatiales</taxon>
        <taxon>Granulosicoccaceae</taxon>
        <taxon>Granulosicoccus</taxon>
    </lineage>
</organism>
<dbReference type="AlphaFoldDB" id="A0A2Z2P1I1"/>
<feature type="domain" description="Enoyl reductase (ER)" evidence="7">
    <location>
        <begin position="18"/>
        <end position="371"/>
    </location>
</feature>
<dbReference type="Pfam" id="PF08240">
    <property type="entry name" value="ADH_N"/>
    <property type="match status" value="1"/>
</dbReference>
<accession>A0A2Z2P1I1</accession>
<comment type="similarity">
    <text evidence="2 6">Belongs to the zinc-containing alcohol dehydrogenase family.</text>
</comment>
<keyword evidence="3 6" id="KW-0479">Metal-binding</keyword>
<dbReference type="SUPFAM" id="SSF50129">
    <property type="entry name" value="GroES-like"/>
    <property type="match status" value="1"/>
</dbReference>
<dbReference type="InterPro" id="IPR002328">
    <property type="entry name" value="ADH_Zn_CS"/>
</dbReference>
<dbReference type="GO" id="GO:0018456">
    <property type="term" value="F:aryl-alcohol dehydrogenase (NAD+) activity"/>
    <property type="evidence" value="ECO:0007669"/>
    <property type="project" value="UniProtKB-EC"/>
</dbReference>
<dbReference type="Pfam" id="PF00107">
    <property type="entry name" value="ADH_zinc_N"/>
    <property type="match status" value="1"/>
</dbReference>
<dbReference type="GO" id="GO:0008270">
    <property type="term" value="F:zinc ion binding"/>
    <property type="evidence" value="ECO:0007669"/>
    <property type="project" value="InterPro"/>
</dbReference>
<dbReference type="InterPro" id="IPR011032">
    <property type="entry name" value="GroES-like_sf"/>
</dbReference>
<evidence type="ECO:0000256" key="3">
    <source>
        <dbReference type="ARBA" id="ARBA00022723"/>
    </source>
</evidence>
<comment type="cofactor">
    <cofactor evidence="1 6">
        <name>Zn(2+)</name>
        <dbReference type="ChEBI" id="CHEBI:29105"/>
    </cofactor>
</comment>
<dbReference type="InterPro" id="IPR036291">
    <property type="entry name" value="NAD(P)-bd_dom_sf"/>
</dbReference>
<evidence type="ECO:0000256" key="2">
    <source>
        <dbReference type="ARBA" id="ARBA00008072"/>
    </source>
</evidence>
<name>A0A2Z2P1I1_9GAMM</name>